<keyword evidence="4" id="KW-0862">Zinc</keyword>
<sequence length="562" mass="61629">MAMTMESMYANGDNLTEFPWREDALFDQLAAPSFDTGHMMAGPAPHDAAHASGGDYLFHNVGTSAQAHSHHPYAPVRPLGAMQQQQQLQQPQSHLQRVVPMPLITSDETDVHFGQKDILLDSLDDDNASEPVSPFLGPIYNNFHSSTHPKWPDVSRDAPTAIKSDAHMAAIKPEAHMVTSAEIAFLDDGAWGPDVLLGDLGASASAGTAAVESNITSANIRQTAPGVEPANSSTTTSDADDTPRHSSRPRRAAAMKPRRNMRQLLVDSEGEGMDDDDDEDYDVRRRNSPAAAASRKRVRSKRANSTKKRRRSCNSDWSVSSQGIAASSYDNTSSSASNADRQTEIAQFLERVQRSGSNATDAAAGLTDEQDSYMDSASAVSGAATEKAQYKCPHPNCPHTFSWKWAMEDHAASHMPEKGRVHKCTYCSKSFFTVGCLKSHVRIHTRKPNSYVCKAPGCTKTYSTSEGLRLHTRNIHEADKKWKCPSDGCSKSFVRQSDLRLHIIRIHSKDRPYPCTMKNCEKSFACYSELKRHLTSHKDAHGLDAACAKAEASHRAIVAARR</sequence>
<dbReference type="InterPro" id="IPR013087">
    <property type="entry name" value="Znf_C2H2_type"/>
</dbReference>
<evidence type="ECO:0000259" key="10">
    <source>
        <dbReference type="PROSITE" id="PS50157"/>
    </source>
</evidence>
<dbReference type="PANTHER" id="PTHR46179:SF13">
    <property type="entry name" value="C2H2-TYPE DOMAIN-CONTAINING PROTEIN"/>
    <property type="match status" value="1"/>
</dbReference>
<feature type="domain" description="C2H2-type" evidence="10">
    <location>
        <begin position="482"/>
        <end position="512"/>
    </location>
</feature>
<keyword evidence="6" id="KW-0804">Transcription</keyword>
<feature type="domain" description="C2H2-type" evidence="10">
    <location>
        <begin position="422"/>
        <end position="449"/>
    </location>
</feature>
<dbReference type="EMBL" id="BEYU01000104">
    <property type="protein sequence ID" value="GBG31685.1"/>
    <property type="molecule type" value="Genomic_DNA"/>
</dbReference>
<dbReference type="GO" id="GO:0008270">
    <property type="term" value="F:zinc ion binding"/>
    <property type="evidence" value="ECO:0007669"/>
    <property type="project" value="UniProtKB-KW"/>
</dbReference>
<gene>
    <name evidence="11" type="ORF">FCC1311_079102</name>
</gene>
<evidence type="ECO:0000256" key="2">
    <source>
        <dbReference type="ARBA" id="ARBA00022723"/>
    </source>
</evidence>
<dbReference type="PANTHER" id="PTHR46179">
    <property type="entry name" value="ZINC FINGER PROTEIN"/>
    <property type="match status" value="1"/>
</dbReference>
<reference evidence="11 12" key="1">
    <citation type="submission" date="2017-12" db="EMBL/GenBank/DDBJ databases">
        <title>Sequencing, de novo assembly and annotation of complete genome of a new Thraustochytrid species, strain FCC1311.</title>
        <authorList>
            <person name="Sedici K."/>
            <person name="Godart F."/>
            <person name="Aiese Cigliano R."/>
            <person name="Sanseverino W."/>
            <person name="Barakat M."/>
            <person name="Ortet P."/>
            <person name="Marechal E."/>
            <person name="Cagnac O."/>
            <person name="Amato A."/>
        </authorList>
    </citation>
    <scope>NUCLEOTIDE SEQUENCE [LARGE SCALE GENOMIC DNA]</scope>
</reference>
<evidence type="ECO:0000256" key="5">
    <source>
        <dbReference type="ARBA" id="ARBA00023015"/>
    </source>
</evidence>
<evidence type="ECO:0000313" key="11">
    <source>
        <dbReference type="EMBL" id="GBG31685.1"/>
    </source>
</evidence>
<comment type="subcellular location">
    <subcellularLocation>
        <location evidence="1">Nucleus</location>
    </subcellularLocation>
</comment>
<dbReference type="GO" id="GO:0005634">
    <property type="term" value="C:nucleus"/>
    <property type="evidence" value="ECO:0007669"/>
    <property type="project" value="UniProtKB-SubCell"/>
</dbReference>
<dbReference type="PROSITE" id="PS00028">
    <property type="entry name" value="ZINC_FINGER_C2H2_1"/>
    <property type="match status" value="5"/>
</dbReference>
<feature type="domain" description="C2H2-type" evidence="10">
    <location>
        <begin position="451"/>
        <end position="481"/>
    </location>
</feature>
<evidence type="ECO:0000256" key="7">
    <source>
        <dbReference type="ARBA" id="ARBA00023242"/>
    </source>
</evidence>
<evidence type="ECO:0000256" key="1">
    <source>
        <dbReference type="ARBA" id="ARBA00004123"/>
    </source>
</evidence>
<name>A0A2R5GM33_9STRA</name>
<organism evidence="11 12">
    <name type="scientific">Hondaea fermentalgiana</name>
    <dbReference type="NCBI Taxonomy" id="2315210"/>
    <lineage>
        <taxon>Eukaryota</taxon>
        <taxon>Sar</taxon>
        <taxon>Stramenopiles</taxon>
        <taxon>Bigyra</taxon>
        <taxon>Labyrinthulomycetes</taxon>
        <taxon>Thraustochytrida</taxon>
        <taxon>Thraustochytriidae</taxon>
        <taxon>Hondaea</taxon>
    </lineage>
</organism>
<dbReference type="AlphaFoldDB" id="A0A2R5GM33"/>
<dbReference type="Pfam" id="PF00096">
    <property type="entry name" value="zf-C2H2"/>
    <property type="match status" value="2"/>
</dbReference>
<feature type="compositionally biased region" description="Basic residues" evidence="9">
    <location>
        <begin position="294"/>
        <end position="312"/>
    </location>
</feature>
<evidence type="ECO:0000256" key="8">
    <source>
        <dbReference type="PROSITE-ProRule" id="PRU00042"/>
    </source>
</evidence>
<feature type="compositionally biased region" description="Low complexity" evidence="9">
    <location>
        <begin position="325"/>
        <end position="340"/>
    </location>
</feature>
<comment type="caution">
    <text evidence="11">The sequence shown here is derived from an EMBL/GenBank/DDBJ whole genome shotgun (WGS) entry which is preliminary data.</text>
</comment>
<keyword evidence="7" id="KW-0539">Nucleus</keyword>
<keyword evidence="3 8" id="KW-0863">Zinc-finger</keyword>
<dbReference type="GO" id="GO:0006357">
    <property type="term" value="P:regulation of transcription by RNA polymerase II"/>
    <property type="evidence" value="ECO:0007669"/>
    <property type="project" value="TreeGrafter"/>
</dbReference>
<dbReference type="SUPFAM" id="SSF57667">
    <property type="entry name" value="beta-beta-alpha zinc fingers"/>
    <property type="match status" value="3"/>
</dbReference>
<evidence type="ECO:0000256" key="6">
    <source>
        <dbReference type="ARBA" id="ARBA00023163"/>
    </source>
</evidence>
<feature type="domain" description="C2H2-type" evidence="10">
    <location>
        <begin position="513"/>
        <end position="542"/>
    </location>
</feature>
<feature type="domain" description="C2H2-type" evidence="10">
    <location>
        <begin position="390"/>
        <end position="419"/>
    </location>
</feature>
<feature type="compositionally biased region" description="Acidic residues" evidence="9">
    <location>
        <begin position="268"/>
        <end position="281"/>
    </location>
</feature>
<dbReference type="SMART" id="SM00355">
    <property type="entry name" value="ZnF_C2H2"/>
    <property type="match status" value="5"/>
</dbReference>
<proteinExistence type="predicted"/>
<accession>A0A2R5GM33</accession>
<keyword evidence="2" id="KW-0479">Metal-binding</keyword>
<dbReference type="Gene3D" id="3.30.160.60">
    <property type="entry name" value="Classic Zinc Finger"/>
    <property type="match status" value="4"/>
</dbReference>
<feature type="compositionally biased region" description="Basic residues" evidence="9">
    <location>
        <begin position="245"/>
        <end position="261"/>
    </location>
</feature>
<dbReference type="InParanoid" id="A0A2R5GM33"/>
<keyword evidence="5" id="KW-0805">Transcription regulation</keyword>
<evidence type="ECO:0000256" key="4">
    <source>
        <dbReference type="ARBA" id="ARBA00022833"/>
    </source>
</evidence>
<feature type="compositionally biased region" description="Polar residues" evidence="9">
    <location>
        <begin position="314"/>
        <end position="324"/>
    </location>
</feature>
<dbReference type="OrthoDB" id="6077919at2759"/>
<dbReference type="InterPro" id="IPR036236">
    <property type="entry name" value="Znf_C2H2_sf"/>
</dbReference>
<evidence type="ECO:0000313" key="12">
    <source>
        <dbReference type="Proteomes" id="UP000241890"/>
    </source>
</evidence>
<feature type="region of interest" description="Disordered" evidence="9">
    <location>
        <begin position="217"/>
        <end position="372"/>
    </location>
</feature>
<evidence type="ECO:0000256" key="3">
    <source>
        <dbReference type="ARBA" id="ARBA00022771"/>
    </source>
</evidence>
<evidence type="ECO:0000256" key="9">
    <source>
        <dbReference type="SAM" id="MobiDB-lite"/>
    </source>
</evidence>
<dbReference type="PROSITE" id="PS50157">
    <property type="entry name" value="ZINC_FINGER_C2H2_2"/>
    <property type="match status" value="5"/>
</dbReference>
<dbReference type="InterPro" id="IPR051061">
    <property type="entry name" value="Zinc_finger_trans_reg"/>
</dbReference>
<keyword evidence="12" id="KW-1185">Reference proteome</keyword>
<protein>
    <submittedName>
        <fullName evidence="11">Zinc finger protein 143</fullName>
    </submittedName>
</protein>
<dbReference type="Proteomes" id="UP000241890">
    <property type="component" value="Unassembled WGS sequence"/>
</dbReference>